<dbReference type="PANTHER" id="PTHR33233:SF17">
    <property type="entry name" value="DUF4283 DOMAIN-CONTAINING PROTEIN"/>
    <property type="match status" value="1"/>
</dbReference>
<proteinExistence type="predicted"/>
<feature type="domain" description="DUF4283" evidence="2">
    <location>
        <begin position="151"/>
        <end position="225"/>
    </location>
</feature>
<gene>
    <name evidence="3" type="ORF">A4A49_27908</name>
</gene>
<evidence type="ECO:0000256" key="1">
    <source>
        <dbReference type="SAM" id="MobiDB-lite"/>
    </source>
</evidence>
<organism evidence="3 4">
    <name type="scientific">Nicotiana attenuata</name>
    <name type="common">Coyote tobacco</name>
    <dbReference type="NCBI Taxonomy" id="49451"/>
    <lineage>
        <taxon>Eukaryota</taxon>
        <taxon>Viridiplantae</taxon>
        <taxon>Streptophyta</taxon>
        <taxon>Embryophyta</taxon>
        <taxon>Tracheophyta</taxon>
        <taxon>Spermatophyta</taxon>
        <taxon>Magnoliopsida</taxon>
        <taxon>eudicotyledons</taxon>
        <taxon>Gunneridae</taxon>
        <taxon>Pentapetalae</taxon>
        <taxon>asterids</taxon>
        <taxon>lamiids</taxon>
        <taxon>Solanales</taxon>
        <taxon>Solanaceae</taxon>
        <taxon>Nicotianoideae</taxon>
        <taxon>Nicotianeae</taxon>
        <taxon>Nicotiana</taxon>
    </lineage>
</organism>
<name>A0A1J6KY19_NICAT</name>
<reference evidence="3" key="1">
    <citation type="submission" date="2016-11" db="EMBL/GenBank/DDBJ databases">
        <title>The genome of Nicotiana attenuata.</title>
        <authorList>
            <person name="Xu S."/>
            <person name="Brockmoeller T."/>
            <person name="Gaquerel E."/>
            <person name="Navarro A."/>
            <person name="Kuhl H."/>
            <person name="Gase K."/>
            <person name="Ling Z."/>
            <person name="Zhou W."/>
            <person name="Kreitzer C."/>
            <person name="Stanke M."/>
            <person name="Tang H."/>
            <person name="Lyons E."/>
            <person name="Pandey P."/>
            <person name="Pandey S.P."/>
            <person name="Timmermann B."/>
            <person name="Baldwin I.T."/>
        </authorList>
    </citation>
    <scope>NUCLEOTIDE SEQUENCE [LARGE SCALE GENOMIC DNA]</scope>
    <source>
        <strain evidence="3">UT</strain>
    </source>
</reference>
<dbReference type="OMA" id="PQILMHA"/>
<dbReference type="Gramene" id="OIT23937">
    <property type="protein sequence ID" value="OIT23937"/>
    <property type="gene ID" value="A4A49_27908"/>
</dbReference>
<accession>A0A1J6KY19</accession>
<comment type="caution">
    <text evidence="3">The sequence shown here is derived from an EMBL/GenBank/DDBJ whole genome shotgun (WGS) entry which is preliminary data.</text>
</comment>
<dbReference type="Proteomes" id="UP000187609">
    <property type="component" value="Unassembled WGS sequence"/>
</dbReference>
<dbReference type="PANTHER" id="PTHR33233">
    <property type="entry name" value="ENDONUCLEASE/EXONUCLEASE/PHOSPHATASE"/>
    <property type="match status" value="1"/>
</dbReference>
<evidence type="ECO:0000259" key="2">
    <source>
        <dbReference type="Pfam" id="PF14111"/>
    </source>
</evidence>
<dbReference type="EMBL" id="MJEQ01003240">
    <property type="protein sequence ID" value="OIT23937.1"/>
    <property type="molecule type" value="Genomic_DNA"/>
</dbReference>
<evidence type="ECO:0000313" key="3">
    <source>
        <dbReference type="EMBL" id="OIT23937.1"/>
    </source>
</evidence>
<feature type="compositionally biased region" description="Basic residues" evidence="1">
    <location>
        <begin position="361"/>
        <end position="370"/>
    </location>
</feature>
<protein>
    <recommendedName>
        <fullName evidence="2">DUF4283 domain-containing protein</fullName>
    </recommendedName>
</protein>
<feature type="region of interest" description="Disordered" evidence="1">
    <location>
        <begin position="350"/>
        <end position="370"/>
    </location>
</feature>
<dbReference type="Pfam" id="PF14111">
    <property type="entry name" value="DUF4283"/>
    <property type="match status" value="1"/>
</dbReference>
<dbReference type="InterPro" id="IPR025558">
    <property type="entry name" value="DUF4283"/>
</dbReference>
<feature type="compositionally biased region" description="Basic and acidic residues" evidence="1">
    <location>
        <begin position="350"/>
        <end position="360"/>
    </location>
</feature>
<keyword evidence="4" id="KW-1185">Reference proteome</keyword>
<evidence type="ECO:0000313" key="4">
    <source>
        <dbReference type="Proteomes" id="UP000187609"/>
    </source>
</evidence>
<sequence>MKTVSLGAQQQSVQLSPELMARRRKTLQGTGTQAERMITPANGGQLELPPLTFGSFLPQKYQSIEEGHEDSSTEDEIQLPLVKMEEVMKSTVRCLQFSEASGSKKPTPTVADVVRGNRSSQMGKTLSYVPPIDRDGKKIVKLCEEDLQSQEDYWKTALIGYIIGENPYEKAMENFVISVWNFVTKPQILMHAEGYCIFRFNTIADRDQVLQSGPYSYRNKPMVLKLQEIDFSFNSDVLSTIPVWVRFPGLPVGFWSTEALSNMASAIGKSLYIDKFTAHFEKISYARILVEIDASYPLPDQIEIETPYGPKIQAIEYDWKPSFCNDCLKFGHDTMDYWYNTKCEAAQEIKERDGQEIQRERGKKQGRNVK</sequence>
<dbReference type="AlphaFoldDB" id="A0A1J6KY19"/>
<dbReference type="STRING" id="49451.A0A1J6KY19"/>